<protein>
    <submittedName>
        <fullName evidence="1">Homoserine kinase</fullName>
    </submittedName>
</protein>
<dbReference type="EMBL" id="AP014545">
    <property type="protein sequence ID" value="BBB26885.1"/>
    <property type="molecule type" value="Genomic_DNA"/>
</dbReference>
<dbReference type="AlphaFoldDB" id="A0A7R6PM78"/>
<name>A0A7R6PM78_9GAMM</name>
<dbReference type="RefSeq" id="WP_019620322.1">
    <property type="nucleotide sequence ID" value="NZ_AP014545.1"/>
</dbReference>
<evidence type="ECO:0000313" key="2">
    <source>
        <dbReference type="Proteomes" id="UP000595663"/>
    </source>
</evidence>
<dbReference type="CDD" id="cd14789">
    <property type="entry name" value="Tiki"/>
    <property type="match status" value="1"/>
</dbReference>
<keyword evidence="2" id="KW-1185">Reference proteome</keyword>
<dbReference type="Proteomes" id="UP000595663">
    <property type="component" value="Chromosome"/>
</dbReference>
<reference evidence="1 2" key="1">
    <citation type="journal article" date="2008" name="Int. J. Syst. Evol. Microbiol.">
        <title>Amphritea japonica sp. nov. and Amphritea balenae sp. nov., isolated from the sediment adjacent to sperm whale carcasses off Kagoshima, Japan.</title>
        <authorList>
            <person name="Miyazaki M."/>
            <person name="Nogi Y."/>
            <person name="Fujiwara Y."/>
            <person name="Kawato M."/>
            <person name="Nagahama T."/>
            <person name="Kubokawa K."/>
            <person name="Horikoshi K."/>
        </authorList>
    </citation>
    <scope>NUCLEOTIDE SEQUENCE [LARGE SCALE GENOMIC DNA]</scope>
    <source>
        <strain evidence="1 2">ATCC BAA-1530</strain>
    </source>
</reference>
<accession>A0A7R6PM78</accession>
<dbReference type="GO" id="GO:0016301">
    <property type="term" value="F:kinase activity"/>
    <property type="evidence" value="ECO:0007669"/>
    <property type="project" value="UniProtKB-KW"/>
</dbReference>
<organism evidence="1 2">
    <name type="scientific">Amphritea japonica ATCC BAA-1530</name>
    <dbReference type="NCBI Taxonomy" id="1278309"/>
    <lineage>
        <taxon>Bacteria</taxon>
        <taxon>Pseudomonadati</taxon>
        <taxon>Pseudomonadota</taxon>
        <taxon>Gammaproteobacteria</taxon>
        <taxon>Oceanospirillales</taxon>
        <taxon>Oceanospirillaceae</taxon>
        <taxon>Amphritea</taxon>
    </lineage>
</organism>
<dbReference type="InterPro" id="IPR002816">
    <property type="entry name" value="TraB/PrgY/GumN_fam"/>
</dbReference>
<sequence>MSLLPWMLRVFTLVIVSFITTTANAGSSVWKITSADKTLYLGGTVHMLRQSDYPLPSQFNQAYAEADKLVFETDLAQLQNPGVQQRMQQAVRYADKGGLRQRVSPVLYQRIDKVWQQYGLPGDLLNGLRPSGVIITLTMLNLKQIGVDAQGIDDFFHSRAIRDGKPVGGMETADQQISFLGAMGEGDEERFMAMSLDELEQSGDFIDELIGAWRRGSLVDLDRLMVADMRRDFPEQYRTLLADRNEAWIPQIETMLKDQPVEFVLVGSGHLAGEDGLLRQLKQRGYRIELLH</sequence>
<dbReference type="Pfam" id="PF01963">
    <property type="entry name" value="TraB_PrgY_gumN"/>
    <property type="match status" value="1"/>
</dbReference>
<gene>
    <name evidence="1" type="ORF">AMJAP_2295</name>
</gene>
<proteinExistence type="predicted"/>
<evidence type="ECO:0000313" key="1">
    <source>
        <dbReference type="EMBL" id="BBB26885.1"/>
    </source>
</evidence>
<dbReference type="InterPro" id="IPR047111">
    <property type="entry name" value="YbaP-like"/>
</dbReference>
<keyword evidence="1" id="KW-0418">Kinase</keyword>
<keyword evidence="1" id="KW-0808">Transferase</keyword>
<dbReference type="PANTHER" id="PTHR40590:SF1">
    <property type="entry name" value="CYTOPLASMIC PROTEIN"/>
    <property type="match status" value="1"/>
</dbReference>
<dbReference type="KEGG" id="ajp:AMJAP_2295"/>
<dbReference type="PANTHER" id="PTHR40590">
    <property type="entry name" value="CYTOPLASMIC PROTEIN-RELATED"/>
    <property type="match status" value="1"/>
</dbReference>